<reference evidence="1" key="1">
    <citation type="submission" date="2013-11" db="EMBL/GenBank/DDBJ databases">
        <title>The Genome Sequence of Phytophthora parasitica CJ02B3.</title>
        <authorList>
            <consortium name="The Broad Institute Genomics Platform"/>
            <person name="Russ C."/>
            <person name="Tyler B."/>
            <person name="Panabieres F."/>
            <person name="Shan W."/>
            <person name="Tripathy S."/>
            <person name="Grunwald N."/>
            <person name="Machado M."/>
            <person name="Johnson C.S."/>
            <person name="Arredondo F."/>
            <person name="Hong C."/>
            <person name="Coffey M."/>
            <person name="Young S.K."/>
            <person name="Zeng Q."/>
            <person name="Gargeya S."/>
            <person name="Fitzgerald M."/>
            <person name="Abouelleil A."/>
            <person name="Alvarado L."/>
            <person name="Chapman S.B."/>
            <person name="Gainer-Dewar J."/>
            <person name="Goldberg J."/>
            <person name="Griggs A."/>
            <person name="Gujja S."/>
            <person name="Hansen M."/>
            <person name="Howarth C."/>
            <person name="Imamovic A."/>
            <person name="Ireland A."/>
            <person name="Larimer J."/>
            <person name="McCowan C."/>
            <person name="Murphy C."/>
            <person name="Pearson M."/>
            <person name="Poon T.W."/>
            <person name="Priest M."/>
            <person name="Roberts A."/>
            <person name="Saif S."/>
            <person name="Shea T."/>
            <person name="Sykes S."/>
            <person name="Wortman J."/>
            <person name="Nusbaum C."/>
            <person name="Birren B."/>
        </authorList>
    </citation>
    <scope>NUCLEOTIDE SEQUENCE [LARGE SCALE GENOMIC DNA]</scope>
    <source>
        <strain evidence="1">CJ02B3</strain>
    </source>
</reference>
<dbReference type="InterPro" id="IPR036397">
    <property type="entry name" value="RNaseH_sf"/>
</dbReference>
<gene>
    <name evidence="2" type="ORF">L914_09374</name>
    <name evidence="1" type="ORF">L915_09506</name>
</gene>
<protein>
    <recommendedName>
        <fullName evidence="3">Transposase Tc1-like domain-containing protein</fullName>
    </recommendedName>
</protein>
<accession>W2NAN6</accession>
<feature type="non-terminal residue" evidence="2">
    <location>
        <position position="1"/>
    </location>
</feature>
<dbReference type="Proteomes" id="UP000053236">
    <property type="component" value="Unassembled WGS sequence"/>
</dbReference>
<dbReference type="PANTHER" id="PTHR47169:SF2">
    <property type="entry name" value="OS01G0541250 PROTEIN"/>
    <property type="match status" value="1"/>
</dbReference>
<proteinExistence type="predicted"/>
<evidence type="ECO:0000313" key="2">
    <source>
        <dbReference type="EMBL" id="ETM45605.1"/>
    </source>
</evidence>
<organism evidence="2">
    <name type="scientific">Phytophthora nicotianae</name>
    <name type="common">Potato buckeye rot agent</name>
    <name type="synonym">Phytophthora parasitica</name>
    <dbReference type="NCBI Taxonomy" id="4792"/>
    <lineage>
        <taxon>Eukaryota</taxon>
        <taxon>Sar</taxon>
        <taxon>Stramenopiles</taxon>
        <taxon>Oomycota</taxon>
        <taxon>Peronosporomycetes</taxon>
        <taxon>Peronosporales</taxon>
        <taxon>Peronosporaceae</taxon>
        <taxon>Phytophthora</taxon>
    </lineage>
</organism>
<dbReference type="VEuPathDB" id="FungiDB:PPTG_09294"/>
<dbReference type="Gene3D" id="3.30.420.10">
    <property type="entry name" value="Ribonuclease H-like superfamily/Ribonuclease H"/>
    <property type="match status" value="1"/>
</dbReference>
<evidence type="ECO:0000313" key="1">
    <source>
        <dbReference type="EMBL" id="ETK85778.1"/>
    </source>
</evidence>
<dbReference type="EMBL" id="KI686517">
    <property type="protein sequence ID" value="ETK85778.1"/>
    <property type="molecule type" value="Genomic_DNA"/>
</dbReference>
<dbReference type="GO" id="GO:0003676">
    <property type="term" value="F:nucleic acid binding"/>
    <property type="evidence" value="ECO:0007669"/>
    <property type="project" value="InterPro"/>
</dbReference>
<dbReference type="PANTHER" id="PTHR47169">
    <property type="entry name" value="OS01G0541250 PROTEIN"/>
    <property type="match status" value="1"/>
</dbReference>
<sequence length="246" mass="27907">AELAKPTTGNGTHARRKAIPANTRVAVAVFLATRSKEGHLRYGTVSLAVKVFYISRAAIEQIWALRNEPSSLVLPRKAYPRRSTRLSKEEIAERVAAAPLCQRQTIRSLAAASGIARSTLHRHLKNRILRRFICRVKPKLSEAHKLQRLSWALDHVQRAIGTSYFFINYFTGGILYRFDAMYDVVHIDAKWFNMYKASTRYYLSADASLPYRPCLNKRYIGKVLFIAAQRCYVLVLGGEKEASFAS</sequence>
<reference evidence="2" key="2">
    <citation type="submission" date="2013-11" db="EMBL/GenBank/DDBJ databases">
        <title>The Genome Sequence of Phytophthora parasitica IAC_01/95.</title>
        <authorList>
            <consortium name="The Broad Institute Genomics Platform"/>
            <person name="Russ C."/>
            <person name="Tyler B."/>
            <person name="Panabieres F."/>
            <person name="Shan W."/>
            <person name="Tripathy S."/>
            <person name="Grunwald N."/>
            <person name="Machado M."/>
            <person name="Johnson C.S."/>
            <person name="Arredondo F."/>
            <person name="Hong C."/>
            <person name="Coffey M."/>
            <person name="Young S.K."/>
            <person name="Zeng Q."/>
            <person name="Gargeya S."/>
            <person name="Fitzgerald M."/>
            <person name="Abouelleil A."/>
            <person name="Alvarado L."/>
            <person name="Chapman S.B."/>
            <person name="Gainer-Dewar J."/>
            <person name="Goldberg J."/>
            <person name="Griggs A."/>
            <person name="Gujja S."/>
            <person name="Hansen M."/>
            <person name="Howarth C."/>
            <person name="Imamovic A."/>
            <person name="Ireland A."/>
            <person name="Larimer J."/>
            <person name="McCowan C."/>
            <person name="Murphy C."/>
            <person name="Pearson M."/>
            <person name="Poon T.W."/>
            <person name="Priest M."/>
            <person name="Roberts A."/>
            <person name="Saif S."/>
            <person name="Shea T."/>
            <person name="Sykes S."/>
            <person name="Wortman J."/>
            <person name="Nusbaum C."/>
            <person name="Birren B."/>
        </authorList>
    </citation>
    <scope>NUCLEOTIDE SEQUENCE [LARGE SCALE GENOMIC DNA]</scope>
    <source>
        <strain evidence="2">IAC_01/95</strain>
    </source>
</reference>
<evidence type="ECO:0008006" key="3">
    <source>
        <dbReference type="Google" id="ProtNLM"/>
    </source>
</evidence>
<dbReference type="AlphaFoldDB" id="W2NAN6"/>
<dbReference type="Proteomes" id="UP000054532">
    <property type="component" value="Unassembled WGS sequence"/>
</dbReference>
<name>W2NAN6_PHYNI</name>
<dbReference type="EMBL" id="KI693114">
    <property type="protein sequence ID" value="ETM45605.1"/>
    <property type="molecule type" value="Genomic_DNA"/>
</dbReference>